<evidence type="ECO:0000256" key="2">
    <source>
        <dbReference type="ARBA" id="ARBA00022112"/>
    </source>
</evidence>
<evidence type="ECO:0000256" key="1">
    <source>
        <dbReference type="ARBA" id="ARBA00006964"/>
    </source>
</evidence>
<gene>
    <name evidence="5" type="ORF">HMPREF3229_01235</name>
</gene>
<dbReference type="PATRIC" id="fig|54005.3.peg.1218"/>
<protein>
    <recommendedName>
        <fullName evidence="2">GTP cyclohydrolase 1 type 2 homolog</fullName>
    </recommendedName>
</protein>
<dbReference type="FunFam" id="3.40.1390.30:FF:000001">
    <property type="entry name" value="GTP cyclohydrolase 1 type 2"/>
    <property type="match status" value="1"/>
</dbReference>
<reference evidence="5 6" key="1">
    <citation type="submission" date="2016-01" db="EMBL/GenBank/DDBJ databases">
        <authorList>
            <person name="Oliw E.H."/>
        </authorList>
    </citation>
    <scope>NUCLEOTIDE SEQUENCE [LARGE SCALE GENOMIC DNA]</scope>
    <source>
        <strain evidence="5 6">CMW7756A</strain>
    </source>
</reference>
<dbReference type="SUPFAM" id="SSF102705">
    <property type="entry name" value="NIF3 (NGG1p interacting factor 3)-like"/>
    <property type="match status" value="1"/>
</dbReference>
<feature type="binding site" evidence="4">
    <location>
        <position position="226"/>
    </location>
    <ligand>
        <name>a divalent metal cation</name>
        <dbReference type="ChEBI" id="CHEBI:60240"/>
        <label>1</label>
    </ligand>
</feature>
<dbReference type="EMBL" id="LRQE01000034">
    <property type="protein sequence ID" value="KXA29610.1"/>
    <property type="molecule type" value="Genomic_DNA"/>
</dbReference>
<dbReference type="GO" id="GO:0046872">
    <property type="term" value="F:metal ion binding"/>
    <property type="evidence" value="ECO:0007669"/>
    <property type="project" value="UniProtKB-KW"/>
</dbReference>
<dbReference type="PANTHER" id="PTHR13799:SF14">
    <property type="entry name" value="GTP CYCLOHYDROLASE 1 TYPE 2 HOMOLOG"/>
    <property type="match status" value="1"/>
</dbReference>
<sequence>MKYPIEEIKSFMEAWAKNEYQLSWDNSGSQVEFKENTDSVVLAMDVTDKVIYKALEMDAKLIISHHPMFFSGSKNIIEGTYLGDNIIKIIKNNISVFSYHTSMDVADDGVNDTLFEKLDLKNKSILTYEEEKPMGLIGEFERELTLTDLDKFLREKLQVAKIKYYGREDRNIKKVAILGGSGSDFISQAKEAGVDAYITSDIKYHDGQRAYEDDLILVDVGHFYSERIILPKIKKKLQENFKDLDFYIQESSSFELDI</sequence>
<evidence type="ECO:0000256" key="4">
    <source>
        <dbReference type="PIRSR" id="PIRSR602678-1"/>
    </source>
</evidence>
<feature type="binding site" evidence="4">
    <location>
        <position position="66"/>
    </location>
    <ligand>
        <name>a divalent metal cation</name>
        <dbReference type="ChEBI" id="CHEBI:60240"/>
        <label>1</label>
    </ligand>
</feature>
<dbReference type="GO" id="GO:0005737">
    <property type="term" value="C:cytoplasm"/>
    <property type="evidence" value="ECO:0007669"/>
    <property type="project" value="TreeGrafter"/>
</dbReference>
<proteinExistence type="inferred from homology"/>
<accession>A0A133PM16</accession>
<dbReference type="Proteomes" id="UP000070174">
    <property type="component" value="Unassembled WGS sequence"/>
</dbReference>
<evidence type="ECO:0000313" key="5">
    <source>
        <dbReference type="EMBL" id="KXA29610.1"/>
    </source>
</evidence>
<feature type="binding site" evidence="4">
    <location>
        <position position="104"/>
    </location>
    <ligand>
        <name>a divalent metal cation</name>
        <dbReference type="ChEBI" id="CHEBI:60240"/>
        <label>1</label>
    </ligand>
</feature>
<dbReference type="InterPro" id="IPR002678">
    <property type="entry name" value="DUF34/NIF3"/>
</dbReference>
<keyword evidence="3 4" id="KW-0479">Metal-binding</keyword>
<organism evidence="5">
    <name type="scientific">Peptoniphilus harei</name>
    <dbReference type="NCBI Taxonomy" id="54005"/>
    <lineage>
        <taxon>Bacteria</taxon>
        <taxon>Bacillati</taxon>
        <taxon>Bacillota</taxon>
        <taxon>Tissierellia</taxon>
        <taxon>Tissierellales</taxon>
        <taxon>Peptoniphilaceae</taxon>
        <taxon>Peptoniphilus</taxon>
    </lineage>
</organism>
<dbReference type="RefSeq" id="WP_060800310.1">
    <property type="nucleotide sequence ID" value="NZ_KQ957101.1"/>
</dbReference>
<dbReference type="Gene3D" id="3.40.1390.30">
    <property type="entry name" value="NIF3 (NGG1p interacting factor 3)-like"/>
    <property type="match status" value="2"/>
</dbReference>
<evidence type="ECO:0000313" key="6">
    <source>
        <dbReference type="Proteomes" id="UP000070174"/>
    </source>
</evidence>
<comment type="caution">
    <text evidence="5">The sequence shown here is derived from an EMBL/GenBank/DDBJ whole genome shotgun (WGS) entry which is preliminary data.</text>
</comment>
<feature type="binding site" evidence="4">
    <location>
        <position position="65"/>
    </location>
    <ligand>
        <name>a divalent metal cation</name>
        <dbReference type="ChEBI" id="CHEBI:60240"/>
        <label>1</label>
    </ligand>
</feature>
<dbReference type="AlphaFoldDB" id="A0A133PM16"/>
<evidence type="ECO:0000256" key="3">
    <source>
        <dbReference type="ARBA" id="ARBA00022723"/>
    </source>
</evidence>
<dbReference type="NCBIfam" id="TIGR00486">
    <property type="entry name" value="YbgI_SA1388"/>
    <property type="match status" value="1"/>
</dbReference>
<dbReference type="Pfam" id="PF01784">
    <property type="entry name" value="DUF34_NIF3"/>
    <property type="match status" value="1"/>
</dbReference>
<dbReference type="InterPro" id="IPR036069">
    <property type="entry name" value="DUF34/NIF3_sf"/>
</dbReference>
<feature type="binding site" evidence="4">
    <location>
        <position position="222"/>
    </location>
    <ligand>
        <name>a divalent metal cation</name>
        <dbReference type="ChEBI" id="CHEBI:60240"/>
        <label>1</label>
    </ligand>
</feature>
<name>A0A133PM16_9FIRM</name>
<dbReference type="PANTHER" id="PTHR13799">
    <property type="entry name" value="NGG1 INTERACTING FACTOR 3"/>
    <property type="match status" value="1"/>
</dbReference>
<comment type="similarity">
    <text evidence="1">Belongs to the GTP cyclohydrolase I type 2/NIF3 family.</text>
</comment>